<dbReference type="EnsemblMetazoa" id="G25623.2">
    <property type="protein sequence ID" value="G25623.2:cds"/>
    <property type="gene ID" value="G25623"/>
</dbReference>
<sequence length="152" mass="17183">MISSLLVIFGASTTIYCQNHGHHEFTEAQYQQHITELWTGSNYDNNDVLSLVELHDVFVHYDTNKDGTITRHEYTNLISSQAPDLSSYAHALYDIYDANGDHHLGMQDLDALYSKMDSDGDGTVSKTDFYTFWNQTLHALAHLHGHGQHLVG</sequence>
<evidence type="ECO:0000313" key="4">
    <source>
        <dbReference type="EnsemblMetazoa" id="G25623.1:cds"/>
    </source>
</evidence>
<dbReference type="Gene3D" id="1.10.238.10">
    <property type="entry name" value="EF-hand"/>
    <property type="match status" value="1"/>
</dbReference>
<dbReference type="OMA" id="NGDHHLG"/>
<dbReference type="InterPro" id="IPR011992">
    <property type="entry name" value="EF-hand-dom_pair"/>
</dbReference>
<dbReference type="InterPro" id="IPR002048">
    <property type="entry name" value="EF_hand_dom"/>
</dbReference>
<evidence type="ECO:0000259" key="3">
    <source>
        <dbReference type="PROSITE" id="PS50222"/>
    </source>
</evidence>
<dbReference type="AlphaFoldDB" id="A0A8W8KWQ7"/>
<organism evidence="4 5">
    <name type="scientific">Magallana gigas</name>
    <name type="common">Pacific oyster</name>
    <name type="synonym">Crassostrea gigas</name>
    <dbReference type="NCBI Taxonomy" id="29159"/>
    <lineage>
        <taxon>Eukaryota</taxon>
        <taxon>Metazoa</taxon>
        <taxon>Spiralia</taxon>
        <taxon>Lophotrochozoa</taxon>
        <taxon>Mollusca</taxon>
        <taxon>Bivalvia</taxon>
        <taxon>Autobranchia</taxon>
        <taxon>Pteriomorphia</taxon>
        <taxon>Ostreida</taxon>
        <taxon>Ostreoidea</taxon>
        <taxon>Ostreidae</taxon>
        <taxon>Magallana</taxon>
    </lineage>
</organism>
<feature type="domain" description="EF-hand" evidence="3">
    <location>
        <begin position="104"/>
        <end position="139"/>
    </location>
</feature>
<evidence type="ECO:0000313" key="5">
    <source>
        <dbReference type="Proteomes" id="UP000005408"/>
    </source>
</evidence>
<name>A0A8W8KWQ7_MAGGI</name>
<dbReference type="PROSITE" id="PS00018">
    <property type="entry name" value="EF_HAND_1"/>
    <property type="match status" value="2"/>
</dbReference>
<accession>A0A8W8KWQ7</accession>
<keyword evidence="1" id="KW-0106">Calcium</keyword>
<dbReference type="CDD" id="cd00051">
    <property type="entry name" value="EFh"/>
    <property type="match status" value="1"/>
</dbReference>
<keyword evidence="2" id="KW-0732">Signal</keyword>
<reference evidence="4" key="1">
    <citation type="submission" date="2022-08" db="UniProtKB">
        <authorList>
            <consortium name="EnsemblMetazoa"/>
        </authorList>
    </citation>
    <scope>IDENTIFICATION</scope>
    <source>
        <strain evidence="4">05x7-T-G4-1.051#20</strain>
    </source>
</reference>
<evidence type="ECO:0000256" key="2">
    <source>
        <dbReference type="SAM" id="SignalP"/>
    </source>
</evidence>
<dbReference type="Pfam" id="PF13499">
    <property type="entry name" value="EF-hand_7"/>
    <property type="match status" value="1"/>
</dbReference>
<feature type="domain" description="EF-hand" evidence="3">
    <location>
        <begin position="49"/>
        <end position="84"/>
    </location>
</feature>
<dbReference type="OrthoDB" id="6096265at2759"/>
<feature type="signal peptide" evidence="2">
    <location>
        <begin position="1"/>
        <end position="17"/>
    </location>
</feature>
<dbReference type="InterPro" id="IPR018247">
    <property type="entry name" value="EF_Hand_1_Ca_BS"/>
</dbReference>
<proteinExistence type="predicted"/>
<dbReference type="EnsemblMetazoa" id="G25623.3">
    <property type="protein sequence ID" value="G25623.3:cds"/>
    <property type="gene ID" value="G25623"/>
</dbReference>
<feature type="chain" id="PRO_5042431425" description="EF-hand domain-containing protein" evidence="2">
    <location>
        <begin position="18"/>
        <end position="152"/>
    </location>
</feature>
<keyword evidence="5" id="KW-1185">Reference proteome</keyword>
<dbReference type="Proteomes" id="UP000005408">
    <property type="component" value="Unassembled WGS sequence"/>
</dbReference>
<evidence type="ECO:0000256" key="1">
    <source>
        <dbReference type="ARBA" id="ARBA00022837"/>
    </source>
</evidence>
<dbReference type="EnsemblMetazoa" id="G25623.1">
    <property type="protein sequence ID" value="G25623.1:cds"/>
    <property type="gene ID" value="G25623"/>
</dbReference>
<protein>
    <recommendedName>
        <fullName evidence="3">EF-hand domain-containing protein</fullName>
    </recommendedName>
</protein>
<dbReference type="PROSITE" id="PS50222">
    <property type="entry name" value="EF_HAND_2"/>
    <property type="match status" value="2"/>
</dbReference>
<dbReference type="SUPFAM" id="SSF47473">
    <property type="entry name" value="EF-hand"/>
    <property type="match status" value="1"/>
</dbReference>
<dbReference type="GO" id="GO:0005509">
    <property type="term" value="F:calcium ion binding"/>
    <property type="evidence" value="ECO:0007669"/>
    <property type="project" value="InterPro"/>
</dbReference>
<dbReference type="SMART" id="SM00054">
    <property type="entry name" value="EFh"/>
    <property type="match status" value="2"/>
</dbReference>